<evidence type="ECO:0000256" key="1">
    <source>
        <dbReference type="SAM" id="MobiDB-lite"/>
    </source>
</evidence>
<dbReference type="KEGG" id="cnk:EG343_09820"/>
<name>A0AAD0YLV4_CHRNA</name>
<feature type="region of interest" description="Disordered" evidence="1">
    <location>
        <begin position="84"/>
        <end position="121"/>
    </location>
</feature>
<keyword evidence="3" id="KW-1185">Reference proteome</keyword>
<evidence type="ECO:0008006" key="4">
    <source>
        <dbReference type="Google" id="ProtNLM"/>
    </source>
</evidence>
<dbReference type="EMBL" id="CP033923">
    <property type="protein sequence ID" value="AZA90909.1"/>
    <property type="molecule type" value="Genomic_DNA"/>
</dbReference>
<dbReference type="SUPFAM" id="SSF51126">
    <property type="entry name" value="Pectin lyase-like"/>
    <property type="match status" value="1"/>
</dbReference>
<organism evidence="2 3">
    <name type="scientific">Chryseobacterium nakagawai</name>
    <dbReference type="NCBI Taxonomy" id="1241982"/>
    <lineage>
        <taxon>Bacteria</taxon>
        <taxon>Pseudomonadati</taxon>
        <taxon>Bacteroidota</taxon>
        <taxon>Flavobacteriia</taxon>
        <taxon>Flavobacteriales</taxon>
        <taxon>Weeksellaceae</taxon>
        <taxon>Chryseobacterium group</taxon>
        <taxon>Chryseobacterium</taxon>
    </lineage>
</organism>
<dbReference type="Proteomes" id="UP000278288">
    <property type="component" value="Chromosome"/>
</dbReference>
<protein>
    <recommendedName>
        <fullName evidence="4">Pectate lyase superfamily protein</fullName>
    </recommendedName>
</protein>
<dbReference type="InterPro" id="IPR012334">
    <property type="entry name" value="Pectin_lyas_fold"/>
</dbReference>
<accession>A0AAD0YLV4</accession>
<proteinExistence type="predicted"/>
<sequence>MPKISKINLRQLFAKGMKPTQEAFYNLFDSFWHKDDQIDISAVKDLQFSLDNKLDNAAKDSLLGAFNDALTDIHKIVESDFKGVLSPTDPTPTEPGNYKPAISSGDDKPSDPNSTADWGKKYPNANNLRAKEGFDTMFYFNGVSWSKSETRILNSISDINNSKTVLKSFVEPKYTLDYTFDISKTNQYTIYGVAYWFGRQLKSDNSAAAKTGSGQYYNIWRNIPTKQGNKKIGKLILKVTPYTNLSSDVVKNTTLLGVKNGVVTPLVVGTSETVSPTLQIFEIDVEEYDFISIGLYAFDANPVTSTQTIEFYTVDRTIVEDGVRKFIEEKLGGSGGSRPGYIDLIDYGCAGDGVTDDTEKINAAIIELINYGGGIIYGRDRKFKVSSINIPNVLKWCRIGIMGSIAPAPRFGTVENFDVKAYNGMEIISDLHDLSRGIINVNAGSGFAGFNLVTLDVQKVTVRAYNNPQCHGINATNAAQLNVEDVIVDTGVYNVQASLPTAITAGILTPKLSNGAWTTLKNIVVSGYYSGIYVYEHTKGDYIVLASNKIGLRLYKANHSSLFIRPGFYRNQKDIVVEGFHRFEIQQMAVELVGETQYNENNKWQLSLFNLEDLNNSGSGKISYDVCLGGFGPVDTFTKNGGTGVICTKL</sequence>
<dbReference type="InterPro" id="IPR011050">
    <property type="entry name" value="Pectin_lyase_fold/virulence"/>
</dbReference>
<evidence type="ECO:0000313" key="3">
    <source>
        <dbReference type="Proteomes" id="UP000278288"/>
    </source>
</evidence>
<dbReference type="RefSeq" id="WP_123857614.1">
    <property type="nucleotide sequence ID" value="NZ_CP033923.1"/>
</dbReference>
<gene>
    <name evidence="2" type="ORF">EG343_09820</name>
</gene>
<evidence type="ECO:0000313" key="2">
    <source>
        <dbReference type="EMBL" id="AZA90909.1"/>
    </source>
</evidence>
<reference evidence="2 3" key="1">
    <citation type="submission" date="2018-11" db="EMBL/GenBank/DDBJ databases">
        <title>Proposal to divide the Flavobacteriaceae and reorganize its genera based on Amino Acid Identity values calculated from whole genome sequences.</title>
        <authorList>
            <person name="Nicholson A.C."/>
            <person name="Gulvik C.A."/>
            <person name="Whitney A.M."/>
            <person name="Humrighouse B.W."/>
            <person name="Bell M."/>
            <person name="Holmes B."/>
            <person name="Steigerwalt A.G."/>
            <person name="Villarma A."/>
            <person name="Sheth M."/>
            <person name="Batra D."/>
            <person name="Pryor J."/>
            <person name="Bernardet J.-F."/>
            <person name="Hugo C."/>
            <person name="Kampfer P."/>
            <person name="Newman J."/>
            <person name="McQuiston J.R."/>
        </authorList>
    </citation>
    <scope>NUCLEOTIDE SEQUENCE [LARGE SCALE GENOMIC DNA]</scope>
    <source>
        <strain evidence="2 3">G0041</strain>
    </source>
</reference>
<dbReference type="Gene3D" id="2.160.20.10">
    <property type="entry name" value="Single-stranded right-handed beta-helix, Pectin lyase-like"/>
    <property type="match status" value="1"/>
</dbReference>
<dbReference type="AlphaFoldDB" id="A0AAD0YLV4"/>